<evidence type="ECO:0000313" key="2">
    <source>
        <dbReference type="EMBL" id="CAB1455746.1"/>
    </source>
</evidence>
<evidence type="ECO:0000256" key="1">
    <source>
        <dbReference type="SAM" id="MobiDB-lite"/>
    </source>
</evidence>
<dbReference type="EMBL" id="CADEAL010004269">
    <property type="protein sequence ID" value="CAB1455746.1"/>
    <property type="molecule type" value="Genomic_DNA"/>
</dbReference>
<keyword evidence="3" id="KW-1185">Reference proteome</keyword>
<accession>A0A9N7Z9J6</accession>
<dbReference type="Proteomes" id="UP001153269">
    <property type="component" value="Unassembled WGS sequence"/>
</dbReference>
<proteinExistence type="predicted"/>
<feature type="compositionally biased region" description="Basic and acidic residues" evidence="1">
    <location>
        <begin position="51"/>
        <end position="64"/>
    </location>
</feature>
<gene>
    <name evidence="2" type="ORF">PLEPLA_LOCUS43527</name>
</gene>
<dbReference type="AlphaFoldDB" id="A0A9N7Z9J6"/>
<feature type="region of interest" description="Disordered" evidence="1">
    <location>
        <begin position="48"/>
        <end position="86"/>
    </location>
</feature>
<comment type="caution">
    <text evidence="2">The sequence shown here is derived from an EMBL/GenBank/DDBJ whole genome shotgun (WGS) entry which is preliminary data.</text>
</comment>
<sequence length="101" mass="11208">MRSGFQIQGSPENVLEHSFSFRELRQTQPHTAARGPGGKRWRLRVQTPDALELRGEKSPVDKGRPPLQEDVDTSASCDSLDEPCEGGSSAACWTWTDLKLL</sequence>
<name>A0A9N7Z9J6_PLEPL</name>
<reference evidence="2" key="1">
    <citation type="submission" date="2020-03" db="EMBL/GenBank/DDBJ databases">
        <authorList>
            <person name="Weist P."/>
        </authorList>
    </citation>
    <scope>NUCLEOTIDE SEQUENCE</scope>
</reference>
<organism evidence="2 3">
    <name type="scientific">Pleuronectes platessa</name>
    <name type="common">European plaice</name>
    <dbReference type="NCBI Taxonomy" id="8262"/>
    <lineage>
        <taxon>Eukaryota</taxon>
        <taxon>Metazoa</taxon>
        <taxon>Chordata</taxon>
        <taxon>Craniata</taxon>
        <taxon>Vertebrata</taxon>
        <taxon>Euteleostomi</taxon>
        <taxon>Actinopterygii</taxon>
        <taxon>Neopterygii</taxon>
        <taxon>Teleostei</taxon>
        <taxon>Neoteleostei</taxon>
        <taxon>Acanthomorphata</taxon>
        <taxon>Carangaria</taxon>
        <taxon>Pleuronectiformes</taxon>
        <taxon>Pleuronectoidei</taxon>
        <taxon>Pleuronectidae</taxon>
        <taxon>Pleuronectes</taxon>
    </lineage>
</organism>
<evidence type="ECO:0000313" key="3">
    <source>
        <dbReference type="Proteomes" id="UP001153269"/>
    </source>
</evidence>
<protein>
    <submittedName>
        <fullName evidence="2">Uncharacterized protein</fullName>
    </submittedName>
</protein>